<dbReference type="AlphaFoldDB" id="A0A1C3ZVM4"/>
<evidence type="ECO:0000256" key="3">
    <source>
        <dbReference type="SAM" id="MobiDB-lite"/>
    </source>
</evidence>
<sequence length="232" mass="25425">MGILKSLFTLGKSFIAQAEESIEETQGVRMLEQHIRDARTELDKAGKSRVDLLARVKLSNDKLDDLRERKASLEARALEAMAKNVDAALLNEVATEIARLENAITAEEQVLSNLETSRDAVEKAVTATAQRIEQFEQQLEVIKATEAMQRAQQAVTTSTVGASNNVATAAESLKRLQTRQAERQARLDAATQLEKVADGRDLDEKLAQAGIGGSDKTSAQDVLARLQQQQKQ</sequence>
<keyword evidence="5" id="KW-1185">Reference proteome</keyword>
<evidence type="ECO:0000256" key="2">
    <source>
        <dbReference type="SAM" id="Coils"/>
    </source>
</evidence>
<evidence type="ECO:0000256" key="1">
    <source>
        <dbReference type="ARBA" id="ARBA00043985"/>
    </source>
</evidence>
<evidence type="ECO:0000313" key="4">
    <source>
        <dbReference type="EMBL" id="SCB86418.1"/>
    </source>
</evidence>
<organism evidence="4 5">
    <name type="scientific">Kosakonia oryzendophytica</name>
    <dbReference type="NCBI Taxonomy" id="1005665"/>
    <lineage>
        <taxon>Bacteria</taxon>
        <taxon>Pseudomonadati</taxon>
        <taxon>Pseudomonadota</taxon>
        <taxon>Gammaproteobacteria</taxon>
        <taxon>Enterobacterales</taxon>
        <taxon>Enterobacteriaceae</taxon>
        <taxon>Kosakonia</taxon>
    </lineage>
</organism>
<gene>
    <name evidence="4" type="ORF">GA0061071_102195</name>
</gene>
<feature type="coiled-coil region" evidence="2">
    <location>
        <begin position="28"/>
        <end position="138"/>
    </location>
</feature>
<name>A0A1C3ZVM4_9ENTR</name>
<keyword evidence="2" id="KW-0175">Coiled coil</keyword>
<dbReference type="EMBL" id="FMAY01000002">
    <property type="protein sequence ID" value="SCB86418.1"/>
    <property type="molecule type" value="Genomic_DNA"/>
</dbReference>
<feature type="compositionally biased region" description="Polar residues" evidence="3">
    <location>
        <begin position="215"/>
        <end position="232"/>
    </location>
</feature>
<evidence type="ECO:0000313" key="5">
    <source>
        <dbReference type="Proteomes" id="UP000198975"/>
    </source>
</evidence>
<comment type="similarity">
    <text evidence="1">Belongs to the PspA/Vipp/IM30 family.</text>
</comment>
<accession>A0A1C3ZVM4</accession>
<proteinExistence type="inferred from homology"/>
<dbReference type="PANTHER" id="PTHR31088:SF9">
    <property type="entry name" value="PHAGE SHOCK PROTEIN A"/>
    <property type="match status" value="1"/>
</dbReference>
<dbReference type="RefSeq" id="WP_061498425.1">
    <property type="nucleotide sequence ID" value="NZ_CP115659.1"/>
</dbReference>
<protein>
    <submittedName>
        <fullName evidence="4">Phage shock protein A (PspA) family protein</fullName>
    </submittedName>
</protein>
<dbReference type="InterPro" id="IPR007157">
    <property type="entry name" value="PspA_VIPP1"/>
</dbReference>
<dbReference type="Pfam" id="PF04012">
    <property type="entry name" value="PspA_IM30"/>
    <property type="match status" value="1"/>
</dbReference>
<feature type="region of interest" description="Disordered" evidence="3">
    <location>
        <begin position="209"/>
        <end position="232"/>
    </location>
</feature>
<dbReference type="PANTHER" id="PTHR31088">
    <property type="entry name" value="MEMBRANE-ASSOCIATED PROTEIN VIPP1, CHLOROPLASTIC"/>
    <property type="match status" value="1"/>
</dbReference>
<reference evidence="5" key="1">
    <citation type="submission" date="2016-08" db="EMBL/GenBank/DDBJ databases">
        <authorList>
            <person name="Varghese N."/>
            <person name="Submissions Spin"/>
        </authorList>
    </citation>
    <scope>NUCLEOTIDE SEQUENCE [LARGE SCALE GENOMIC DNA]</scope>
    <source>
        <strain evidence="5">REICA_082</strain>
    </source>
</reference>
<dbReference type="OrthoDB" id="8844617at2"/>
<dbReference type="Proteomes" id="UP000198975">
    <property type="component" value="Unassembled WGS sequence"/>
</dbReference>